<dbReference type="InterPro" id="IPR034033">
    <property type="entry name" value="Serralysin-like"/>
</dbReference>
<dbReference type="SUPFAM" id="SSF55486">
    <property type="entry name" value="Metalloproteases ('zincins'), catalytic domain"/>
    <property type="match status" value="1"/>
</dbReference>
<dbReference type="InterPro" id="IPR001343">
    <property type="entry name" value="Hemolysn_Ca-bd"/>
</dbReference>
<dbReference type="EMBL" id="NCEB01000016">
    <property type="protein sequence ID" value="OYX33407.1"/>
    <property type="molecule type" value="Genomic_DNA"/>
</dbReference>
<evidence type="ECO:0000259" key="7">
    <source>
        <dbReference type="SMART" id="SM00235"/>
    </source>
</evidence>
<dbReference type="GO" id="GO:0005615">
    <property type="term" value="C:extracellular space"/>
    <property type="evidence" value="ECO:0007669"/>
    <property type="project" value="InterPro"/>
</dbReference>
<dbReference type="Gene3D" id="2.60.120.380">
    <property type="match status" value="1"/>
</dbReference>
<dbReference type="InterPro" id="IPR011049">
    <property type="entry name" value="Serralysin-like_metalloprot_C"/>
</dbReference>
<comment type="similarity">
    <text evidence="3">Belongs to the peptidase M10B family.</text>
</comment>
<comment type="caution">
    <text evidence="8">The sequence shown here is derived from an EMBL/GenBank/DDBJ whole genome shotgun (WGS) entry which is preliminary data.</text>
</comment>
<dbReference type="AlphaFoldDB" id="A0A258FMG9"/>
<dbReference type="GO" id="GO:0008270">
    <property type="term" value="F:zinc ion binding"/>
    <property type="evidence" value="ECO:0007669"/>
    <property type="project" value="InterPro"/>
</dbReference>
<dbReference type="Pfam" id="PF13688">
    <property type="entry name" value="Reprolysin_5"/>
    <property type="match status" value="1"/>
</dbReference>
<evidence type="ECO:0000256" key="5">
    <source>
        <dbReference type="ARBA" id="ARBA00022737"/>
    </source>
</evidence>
<dbReference type="SUPFAM" id="SSF51120">
    <property type="entry name" value="beta-Roll"/>
    <property type="match status" value="5"/>
</dbReference>
<feature type="compositionally biased region" description="Gly residues" evidence="6">
    <location>
        <begin position="498"/>
        <end position="513"/>
    </location>
</feature>
<comment type="subcellular location">
    <subcellularLocation>
        <location evidence="2">Secreted</location>
    </subcellularLocation>
</comment>
<dbReference type="CDD" id="cd04277">
    <property type="entry name" value="ZnMc_serralysin_like"/>
    <property type="match status" value="1"/>
</dbReference>
<dbReference type="InterPro" id="IPR007280">
    <property type="entry name" value="Peptidase_C_arc/bac"/>
</dbReference>
<dbReference type="PROSITE" id="PS00330">
    <property type="entry name" value="HEMOLYSIN_CALCIUM"/>
    <property type="match status" value="6"/>
</dbReference>
<dbReference type="InterPro" id="IPR013858">
    <property type="entry name" value="Peptidase_M10B_C"/>
</dbReference>
<dbReference type="GO" id="GO:0005509">
    <property type="term" value="F:calcium ion binding"/>
    <property type="evidence" value="ECO:0007669"/>
    <property type="project" value="InterPro"/>
</dbReference>
<comment type="cofactor">
    <cofactor evidence="1">
        <name>Ca(2+)</name>
        <dbReference type="ChEBI" id="CHEBI:29108"/>
    </cofactor>
</comment>
<dbReference type="GO" id="GO:0008237">
    <property type="term" value="F:metallopeptidase activity"/>
    <property type="evidence" value="ECO:0007669"/>
    <property type="project" value="InterPro"/>
</dbReference>
<evidence type="ECO:0000313" key="8">
    <source>
        <dbReference type="EMBL" id="OYX33407.1"/>
    </source>
</evidence>
<evidence type="ECO:0000256" key="2">
    <source>
        <dbReference type="ARBA" id="ARBA00004613"/>
    </source>
</evidence>
<accession>A0A258FMG9</accession>
<protein>
    <recommendedName>
        <fullName evidence="7">Peptidase metallopeptidase domain-containing protein</fullName>
    </recommendedName>
</protein>
<dbReference type="InterPro" id="IPR050557">
    <property type="entry name" value="RTX_toxin/Mannuronan_C5-epim"/>
</dbReference>
<keyword evidence="5" id="KW-0677">Repeat</keyword>
<evidence type="ECO:0000256" key="6">
    <source>
        <dbReference type="SAM" id="MobiDB-lite"/>
    </source>
</evidence>
<name>A0A258FMG9_9CAUL</name>
<dbReference type="Pfam" id="PF00353">
    <property type="entry name" value="HemolysinCabind"/>
    <property type="match status" value="7"/>
</dbReference>
<dbReference type="Gene3D" id="3.40.390.10">
    <property type="entry name" value="Collagenase (Catalytic Domain)"/>
    <property type="match status" value="1"/>
</dbReference>
<organism evidence="8 9">
    <name type="scientific">Brevundimonas subvibrioides</name>
    <dbReference type="NCBI Taxonomy" id="74313"/>
    <lineage>
        <taxon>Bacteria</taxon>
        <taxon>Pseudomonadati</taxon>
        <taxon>Pseudomonadota</taxon>
        <taxon>Alphaproteobacteria</taxon>
        <taxon>Caulobacterales</taxon>
        <taxon>Caulobacteraceae</taxon>
        <taxon>Brevundimonas</taxon>
    </lineage>
</organism>
<dbReference type="Pfam" id="PF08548">
    <property type="entry name" value="Peptidase_M10_C"/>
    <property type="match status" value="1"/>
</dbReference>
<dbReference type="GO" id="GO:0006508">
    <property type="term" value="P:proteolysis"/>
    <property type="evidence" value="ECO:0007669"/>
    <property type="project" value="InterPro"/>
</dbReference>
<keyword evidence="4" id="KW-0964">Secreted</keyword>
<evidence type="ECO:0000256" key="1">
    <source>
        <dbReference type="ARBA" id="ARBA00001913"/>
    </source>
</evidence>
<reference evidence="8 9" key="1">
    <citation type="submission" date="2017-03" db="EMBL/GenBank/DDBJ databases">
        <title>Lifting the veil on microbial sulfur biogeochemistry in mining wastewaters.</title>
        <authorList>
            <person name="Kantor R.S."/>
            <person name="Colenbrander Nelson T."/>
            <person name="Marshall S."/>
            <person name="Bennett D."/>
            <person name="Apte S."/>
            <person name="Camacho D."/>
            <person name="Thomas B.C."/>
            <person name="Warren L.A."/>
            <person name="Banfield J.F."/>
        </authorList>
    </citation>
    <scope>NUCLEOTIDE SEQUENCE [LARGE SCALE GENOMIC DNA]</scope>
    <source>
        <strain evidence="8">32-69-9</strain>
    </source>
</reference>
<evidence type="ECO:0000256" key="3">
    <source>
        <dbReference type="ARBA" id="ARBA00009490"/>
    </source>
</evidence>
<evidence type="ECO:0000313" key="9">
    <source>
        <dbReference type="Proteomes" id="UP000215595"/>
    </source>
</evidence>
<feature type="region of interest" description="Disordered" evidence="6">
    <location>
        <begin position="476"/>
        <end position="513"/>
    </location>
</feature>
<dbReference type="InterPro" id="IPR018511">
    <property type="entry name" value="Hemolysin-typ_Ca-bd_CS"/>
</dbReference>
<proteinExistence type="inferred from homology"/>
<dbReference type="PANTHER" id="PTHR38340:SF1">
    <property type="entry name" value="S-LAYER PROTEIN"/>
    <property type="match status" value="1"/>
</dbReference>
<dbReference type="Pfam" id="PF04151">
    <property type="entry name" value="PPC"/>
    <property type="match status" value="1"/>
</dbReference>
<gene>
    <name evidence="8" type="ORF">B7Z01_08725</name>
</gene>
<dbReference type="InterPro" id="IPR024079">
    <property type="entry name" value="MetalloPept_cat_dom_sf"/>
</dbReference>
<feature type="compositionally biased region" description="Polar residues" evidence="6">
    <location>
        <begin position="476"/>
        <end position="485"/>
    </location>
</feature>
<dbReference type="Gene3D" id="2.150.10.10">
    <property type="entry name" value="Serralysin-like metalloprotease, C-terminal"/>
    <property type="match status" value="5"/>
</dbReference>
<dbReference type="Proteomes" id="UP000215595">
    <property type="component" value="Unassembled WGS sequence"/>
</dbReference>
<dbReference type="InterPro" id="IPR006026">
    <property type="entry name" value="Peptidase_Metallo"/>
</dbReference>
<sequence>MAGSYSADDGAAFGAVGGYPRCGCCGGFHAVYESGGVSPFASLNADDRGGVGPNNKVSFTTDEAAAQLGRNNISWSSGLGQAATVTFAFRSTAPTNLPPDTQGFQRFNDAQIAATLQSLQAWADVANITFNRVNDGDGFSNSATILFSNYTSGQSGAAAFAYLPGASGITSNSGDVWINSSIASNATPVLLGYGFQVITHEIGHAIGLSHPAAYDAEEGVSITYANDAVYYEDSRQYTVMSYFNESNTGGNFNSASGARQYSAAPLLDDIAAAQRLYGANTTTRTGDTVYGFNSNADRSWFAVTSASMDVIFAVWDAGGTDTFDFSGYADAQLIDLRQGAFSNVGGLTGNVAVAVGAVIENAIGGSGADRLIGNGGDNVLTGGLGADTIDGGLGNDTAVFSGVRGQYSISVSGNTTTISGPDGVDVLINVESFRFSDQTVAAAVQTGPLTISGDLSANLIEGSAFNDVLSGLGGNDTLNGQTGDDSLNGGTGNDQISGGAGADTISGGGGNDTLAGGDGVDTAVFQGANGSGVSVNLATGTASGGDGSDSLSGIENLIGSGFADTLIGDAGDNVIDGAGGSDVLRGGAGADRISASGAPGQAGGAPDIVKAQATANGSIGTAVNIDGGFDLLPRPDVNNATTVPHATIAGRTHGGVEYYAFTVGANTTVVLDIDGAGFDTTLRLFNAAGTELASNDDNNGDNGGDRTDSFLTFTFQTAGTYYVQVAEWSTGSGAGFTSKPPTAGLAYTLHVSVPGHAVVPPTLVGSTLEGEDGNDTLTGGLGGDTIFGGTGNDSILGGGGNDGLLQGGLGDDTVEGGEGDDFLFGGQNSDILHGQAGADFVQGNLGADLLFGGVGADTMLGGQANDTIHGESDDDLILGDLGDDQLFGGSGADTLFGGAGSDALNGGDGVDIAVYSKAIGAYYFEATGPGDWRIHDGLEVDTLSVVEWGLFAGGSIEALNVLAAKSFDAYGYMVGYADLLSAYRNNPLGAYQQYIQSGQAEGRVADSFSGLSYIASHADLIQTLGIDENAGSRHYVLNGLAEGRTVTFNAGNYLAAHADLRAAFGTDTEAATRHYIQYGFAEGRSTGGSASPVETGVDKVDAASLLAGLAAMTPDAPPSAPAFDEAWSPVAEGSRPLDDLYA</sequence>
<feature type="domain" description="Peptidase metallopeptidase" evidence="7">
    <location>
        <begin position="71"/>
        <end position="254"/>
    </location>
</feature>
<dbReference type="PRINTS" id="PR00313">
    <property type="entry name" value="CABNDNGRPT"/>
</dbReference>
<dbReference type="PANTHER" id="PTHR38340">
    <property type="entry name" value="S-LAYER PROTEIN"/>
    <property type="match status" value="1"/>
</dbReference>
<dbReference type="SMART" id="SM00235">
    <property type="entry name" value="ZnMc"/>
    <property type="match status" value="1"/>
</dbReference>
<evidence type="ECO:0000256" key="4">
    <source>
        <dbReference type="ARBA" id="ARBA00022525"/>
    </source>
</evidence>